<keyword evidence="2" id="KW-1185">Reference proteome</keyword>
<dbReference type="eggNOG" id="COG0727">
    <property type="taxonomic scope" value="Bacteria"/>
</dbReference>
<dbReference type="STRING" id="716544.wcw_1355"/>
<accession>D6YRL1</accession>
<evidence type="ECO:0000313" key="1">
    <source>
        <dbReference type="EMBL" id="ADI38705.1"/>
    </source>
</evidence>
<reference evidence="1 2" key="1">
    <citation type="journal article" date="2010" name="PLoS ONE">
        <title>The Waddlia genome: a window into chlamydial biology.</title>
        <authorList>
            <person name="Bertelli C."/>
            <person name="Collyn F."/>
            <person name="Croxatto A."/>
            <person name="Ruckert C."/>
            <person name="Polkinghorne A."/>
            <person name="Kebbi-Beghdadi C."/>
            <person name="Goesmann A."/>
            <person name="Vaughan L."/>
            <person name="Greub G."/>
        </authorList>
    </citation>
    <scope>NUCLEOTIDE SEQUENCE [LARGE SCALE GENOMIC DNA]</scope>
    <source>
        <strain evidence="2">ATCC VR-1470 / WSU 86-1044</strain>
    </source>
</reference>
<name>D6YRL1_WADCW</name>
<dbReference type="AlphaFoldDB" id="D6YRL1"/>
<dbReference type="RefSeq" id="WP_013182416.1">
    <property type="nucleotide sequence ID" value="NC_014225.1"/>
</dbReference>
<dbReference type="OrthoDB" id="21310at2"/>
<protein>
    <recommendedName>
        <fullName evidence="3">YkgJ family cysteine cluster protein</fullName>
    </recommendedName>
</protein>
<dbReference type="Proteomes" id="UP000001505">
    <property type="component" value="Chromosome"/>
</dbReference>
<dbReference type="EMBL" id="CP001928">
    <property type="protein sequence ID" value="ADI38705.1"/>
    <property type="molecule type" value="Genomic_DNA"/>
</dbReference>
<organism evidence="1 2">
    <name type="scientific">Waddlia chondrophila (strain ATCC VR-1470 / WSU 86-1044)</name>
    <dbReference type="NCBI Taxonomy" id="716544"/>
    <lineage>
        <taxon>Bacteria</taxon>
        <taxon>Pseudomonadati</taxon>
        <taxon>Chlamydiota</taxon>
        <taxon>Chlamydiia</taxon>
        <taxon>Parachlamydiales</taxon>
        <taxon>Waddliaceae</taxon>
        <taxon>Waddlia</taxon>
    </lineage>
</organism>
<proteinExistence type="predicted"/>
<evidence type="ECO:0008006" key="3">
    <source>
        <dbReference type="Google" id="ProtNLM"/>
    </source>
</evidence>
<dbReference type="KEGG" id="wch:wcw_1355"/>
<dbReference type="HOGENOM" id="CLU_1395818_0_0_0"/>
<evidence type="ECO:0000313" key="2">
    <source>
        <dbReference type="Proteomes" id="UP000001505"/>
    </source>
</evidence>
<gene>
    <name evidence="1" type="ordered locus">wcw_1355</name>
</gene>
<sequence length="195" mass="23002">MEKKHPLWNKPADIVALAEKPEQPPLPKGGIPKQWVPAWIRWPIRVLFLPFVLLDLFMQKIAGYFFKTPYKQEGKCYQRGNCCFYIIIPAPDSFLTKIYYFWNTQINGFYPRHPQPVEVEGEKVMVMGCRYLRKNGTCGHYRLRPTVCRQWPFIEYFGVPRILKGCGYHAVPRDKNFDPYPEETNSTKNKLNIIK</sequence>